<organism evidence="1 2">
    <name type="scientific">Elysia crispata</name>
    <name type="common">lettuce slug</name>
    <dbReference type="NCBI Taxonomy" id="231223"/>
    <lineage>
        <taxon>Eukaryota</taxon>
        <taxon>Metazoa</taxon>
        <taxon>Spiralia</taxon>
        <taxon>Lophotrochozoa</taxon>
        <taxon>Mollusca</taxon>
        <taxon>Gastropoda</taxon>
        <taxon>Heterobranchia</taxon>
        <taxon>Euthyneura</taxon>
        <taxon>Panpulmonata</taxon>
        <taxon>Sacoglossa</taxon>
        <taxon>Placobranchoidea</taxon>
        <taxon>Plakobranchidae</taxon>
        <taxon>Elysia</taxon>
    </lineage>
</organism>
<comment type="caution">
    <text evidence="1">The sequence shown here is derived from an EMBL/GenBank/DDBJ whole genome shotgun (WGS) entry which is preliminary data.</text>
</comment>
<dbReference type="EMBL" id="JAWDGP010003778">
    <property type="protein sequence ID" value="KAK3771043.1"/>
    <property type="molecule type" value="Genomic_DNA"/>
</dbReference>
<sequence>MTSELPMAYQTELYDFRVAYGVPDMSAVSLNAILNRMMRYHVMRNKLKRSIMAAATVSSVSLVDPMANYCRYIVGTSLPRLCPVIDQAEIWCGAQTSDPETVQTCVRNYSGAEELVKVVPRRPCGNGNRRWLVMTSENHIACLIIVMLVGVKNYMLLL</sequence>
<evidence type="ECO:0000313" key="1">
    <source>
        <dbReference type="EMBL" id="KAK3771043.1"/>
    </source>
</evidence>
<proteinExistence type="predicted"/>
<dbReference type="Proteomes" id="UP001283361">
    <property type="component" value="Unassembled WGS sequence"/>
</dbReference>
<evidence type="ECO:0000313" key="2">
    <source>
        <dbReference type="Proteomes" id="UP001283361"/>
    </source>
</evidence>
<dbReference type="AlphaFoldDB" id="A0AAE1DIV8"/>
<name>A0AAE1DIV8_9GAST</name>
<reference evidence="1" key="1">
    <citation type="journal article" date="2023" name="G3 (Bethesda)">
        <title>A reference genome for the long-term kleptoplast-retaining sea slug Elysia crispata morphotype clarki.</title>
        <authorList>
            <person name="Eastman K.E."/>
            <person name="Pendleton A.L."/>
            <person name="Shaikh M.A."/>
            <person name="Suttiyut T."/>
            <person name="Ogas R."/>
            <person name="Tomko P."/>
            <person name="Gavelis G."/>
            <person name="Widhalm J.R."/>
            <person name="Wisecaver J.H."/>
        </authorList>
    </citation>
    <scope>NUCLEOTIDE SEQUENCE</scope>
    <source>
        <strain evidence="1">ECLA1</strain>
    </source>
</reference>
<gene>
    <name evidence="1" type="ORF">RRG08_002091</name>
</gene>
<accession>A0AAE1DIV8</accession>
<keyword evidence="2" id="KW-1185">Reference proteome</keyword>
<protein>
    <submittedName>
        <fullName evidence="1">Uncharacterized protein</fullName>
    </submittedName>
</protein>